<dbReference type="EMBL" id="HACA01032378">
    <property type="protein sequence ID" value="CDW49739.1"/>
    <property type="molecule type" value="Transcribed_RNA"/>
</dbReference>
<evidence type="ECO:0000313" key="1">
    <source>
        <dbReference type="EMBL" id="CDW49739.1"/>
    </source>
</evidence>
<proteinExistence type="predicted"/>
<reference evidence="1" key="1">
    <citation type="submission" date="2014-05" db="EMBL/GenBank/DDBJ databases">
        <authorList>
            <person name="Chronopoulou M."/>
        </authorList>
    </citation>
    <scope>NUCLEOTIDE SEQUENCE</scope>
    <source>
        <tissue evidence="1">Whole organism</tissue>
    </source>
</reference>
<accession>A0A0K2VH13</accession>
<sequence>ALRDKKVIFIDYVILENLIIIPKFLSEKTSLRQTSCEPSKATTPVIVTI</sequence>
<organism evidence="1">
    <name type="scientific">Lepeophtheirus salmonis</name>
    <name type="common">Salmon louse</name>
    <name type="synonym">Caligus salmonis</name>
    <dbReference type="NCBI Taxonomy" id="72036"/>
    <lineage>
        <taxon>Eukaryota</taxon>
        <taxon>Metazoa</taxon>
        <taxon>Ecdysozoa</taxon>
        <taxon>Arthropoda</taxon>
        <taxon>Crustacea</taxon>
        <taxon>Multicrustacea</taxon>
        <taxon>Hexanauplia</taxon>
        <taxon>Copepoda</taxon>
        <taxon>Siphonostomatoida</taxon>
        <taxon>Caligidae</taxon>
        <taxon>Lepeophtheirus</taxon>
    </lineage>
</organism>
<feature type="non-terminal residue" evidence="1">
    <location>
        <position position="1"/>
    </location>
</feature>
<protein>
    <submittedName>
        <fullName evidence="1">Uncharacterized protein</fullName>
    </submittedName>
</protein>
<name>A0A0K2VH13_LEPSM</name>
<dbReference type="AlphaFoldDB" id="A0A0K2VH13"/>